<dbReference type="PANTHER" id="PTHR11601:SF34">
    <property type="entry name" value="CYSTEINE DESULFURASE"/>
    <property type="match status" value="1"/>
</dbReference>
<protein>
    <submittedName>
        <fullName evidence="10">Cysteine desulfurase</fullName>
    </submittedName>
</protein>
<keyword evidence="3" id="KW-0808">Transferase</keyword>
<dbReference type="InterPro" id="IPR000192">
    <property type="entry name" value="Aminotrans_V_dom"/>
</dbReference>
<dbReference type="Pfam" id="PF00266">
    <property type="entry name" value="Aminotran_5"/>
    <property type="match status" value="1"/>
</dbReference>
<dbReference type="Gene3D" id="1.10.260.50">
    <property type="match status" value="1"/>
</dbReference>
<dbReference type="PIRSF" id="PIRSF005572">
    <property type="entry name" value="NifS"/>
    <property type="match status" value="1"/>
</dbReference>
<dbReference type="PANTHER" id="PTHR11601">
    <property type="entry name" value="CYSTEINE DESULFURYLASE FAMILY MEMBER"/>
    <property type="match status" value="1"/>
</dbReference>
<dbReference type="AlphaFoldDB" id="A0AAU1M5J9"/>
<dbReference type="EMBL" id="CP108169">
    <property type="protein sequence ID" value="WTQ78641.1"/>
    <property type="molecule type" value="Genomic_DNA"/>
</dbReference>
<dbReference type="InterPro" id="IPR015421">
    <property type="entry name" value="PyrdxlP-dep_Trfase_major"/>
</dbReference>
<sequence>MPVRPVYLDHQATTPVDPRVVEAMLPYLLTEFGNPSSSHAYGRAAAEAVARARTQVAALIGATPEEIVFTASGTESNQLALVGTALARRAADGGDHVVTSVLDHPATLEACARLERDGFRVTRVPVGPDGLVDPREVARAAGPGTALVSVMHANNEIGTVQPLAGIARAIEGRGITLHTDAAQSLATVVTDVTELGVDLLSIVGHKMYAPKGVGALYVRAGTPRPVPLLSGGGQEHGLRAGTENVAGIVALGAAAELALKERESDAARIRGLSDLLLSLLTEAIPGLRLNGSREHRLAGNLSLTLPATGAAALAAAVPEVAFSAGAACHTDADLPSPVLTAIGLSAAQAARTVRLGLGRYTGENDVRRAAQALVRGAHIA</sequence>
<keyword evidence="4" id="KW-0479">Metal-binding</keyword>
<evidence type="ECO:0000259" key="9">
    <source>
        <dbReference type="Pfam" id="PF00266"/>
    </source>
</evidence>
<evidence type="ECO:0000256" key="2">
    <source>
        <dbReference type="ARBA" id="ARBA00006490"/>
    </source>
</evidence>
<dbReference type="GO" id="GO:0046872">
    <property type="term" value="F:metal ion binding"/>
    <property type="evidence" value="ECO:0007669"/>
    <property type="project" value="UniProtKB-KW"/>
</dbReference>
<evidence type="ECO:0000256" key="4">
    <source>
        <dbReference type="ARBA" id="ARBA00022723"/>
    </source>
</evidence>
<name>A0AAU1M5J9_9ACTN</name>
<dbReference type="Gene3D" id="3.90.1150.10">
    <property type="entry name" value="Aspartate Aminotransferase, domain 1"/>
    <property type="match status" value="1"/>
</dbReference>
<evidence type="ECO:0000256" key="5">
    <source>
        <dbReference type="ARBA" id="ARBA00022898"/>
    </source>
</evidence>
<feature type="domain" description="Aminotransferase class V" evidence="9">
    <location>
        <begin position="6"/>
        <end position="368"/>
    </location>
</feature>
<evidence type="ECO:0000313" key="10">
    <source>
        <dbReference type="EMBL" id="WTQ78641.1"/>
    </source>
</evidence>
<evidence type="ECO:0000256" key="1">
    <source>
        <dbReference type="ARBA" id="ARBA00001933"/>
    </source>
</evidence>
<comment type="catalytic activity">
    <reaction evidence="8">
        <text>(sulfur carrier)-H + L-cysteine = (sulfur carrier)-SH + L-alanine</text>
        <dbReference type="Rhea" id="RHEA:43892"/>
        <dbReference type="Rhea" id="RHEA-COMP:14737"/>
        <dbReference type="Rhea" id="RHEA-COMP:14739"/>
        <dbReference type="ChEBI" id="CHEBI:29917"/>
        <dbReference type="ChEBI" id="CHEBI:35235"/>
        <dbReference type="ChEBI" id="CHEBI:57972"/>
        <dbReference type="ChEBI" id="CHEBI:64428"/>
        <dbReference type="EC" id="2.8.1.7"/>
    </reaction>
</comment>
<gene>
    <name evidence="10" type="ORF">OG222_27810</name>
</gene>
<accession>A0AAU1M5J9</accession>
<proteinExistence type="inferred from homology"/>
<comment type="cofactor">
    <cofactor evidence="1">
        <name>pyridoxal 5'-phosphate</name>
        <dbReference type="ChEBI" id="CHEBI:597326"/>
    </cofactor>
</comment>
<dbReference type="SUPFAM" id="SSF53383">
    <property type="entry name" value="PLP-dependent transferases"/>
    <property type="match status" value="1"/>
</dbReference>
<dbReference type="GO" id="GO:0051536">
    <property type="term" value="F:iron-sulfur cluster binding"/>
    <property type="evidence" value="ECO:0007669"/>
    <property type="project" value="UniProtKB-KW"/>
</dbReference>
<dbReference type="Gene3D" id="3.40.640.10">
    <property type="entry name" value="Type I PLP-dependent aspartate aminotransferase-like (Major domain)"/>
    <property type="match status" value="1"/>
</dbReference>
<reference evidence="10" key="1">
    <citation type="submission" date="2022-10" db="EMBL/GenBank/DDBJ databases">
        <title>The complete genomes of actinobacterial strains from the NBC collection.</title>
        <authorList>
            <person name="Joergensen T.S."/>
            <person name="Alvarez Arevalo M."/>
            <person name="Sterndorff E.B."/>
            <person name="Faurdal D."/>
            <person name="Vuksanovic O."/>
            <person name="Mourched A.-S."/>
            <person name="Charusanti P."/>
            <person name="Shaw S."/>
            <person name="Blin K."/>
            <person name="Weber T."/>
        </authorList>
    </citation>
    <scope>NUCLEOTIDE SEQUENCE</scope>
    <source>
        <strain evidence="10">NBC_00148</strain>
    </source>
</reference>
<evidence type="ECO:0000256" key="7">
    <source>
        <dbReference type="ARBA" id="ARBA00023014"/>
    </source>
</evidence>
<comment type="similarity">
    <text evidence="2">Belongs to the class-V pyridoxal-phosphate-dependent aminotransferase family. NifS/IscS subfamily.</text>
</comment>
<evidence type="ECO:0000256" key="3">
    <source>
        <dbReference type="ARBA" id="ARBA00022679"/>
    </source>
</evidence>
<evidence type="ECO:0000256" key="8">
    <source>
        <dbReference type="ARBA" id="ARBA00050776"/>
    </source>
</evidence>
<dbReference type="InterPro" id="IPR015422">
    <property type="entry name" value="PyrdxlP-dep_Trfase_small"/>
</dbReference>
<evidence type="ECO:0000256" key="6">
    <source>
        <dbReference type="ARBA" id="ARBA00023004"/>
    </source>
</evidence>
<keyword evidence="6" id="KW-0408">Iron</keyword>
<dbReference type="InterPro" id="IPR015424">
    <property type="entry name" value="PyrdxlP-dep_Trfase"/>
</dbReference>
<keyword evidence="5" id="KW-0663">Pyridoxal phosphate</keyword>
<dbReference type="InterPro" id="IPR016454">
    <property type="entry name" value="Cysteine_dSase"/>
</dbReference>
<organism evidence="10">
    <name type="scientific">Streptomyces sp. NBC_00148</name>
    <dbReference type="NCBI Taxonomy" id="2903626"/>
    <lineage>
        <taxon>Bacteria</taxon>
        <taxon>Bacillati</taxon>
        <taxon>Actinomycetota</taxon>
        <taxon>Actinomycetes</taxon>
        <taxon>Kitasatosporales</taxon>
        <taxon>Streptomycetaceae</taxon>
        <taxon>Streptomyces</taxon>
    </lineage>
</organism>
<dbReference type="GO" id="GO:0031071">
    <property type="term" value="F:cysteine desulfurase activity"/>
    <property type="evidence" value="ECO:0007669"/>
    <property type="project" value="UniProtKB-EC"/>
</dbReference>
<keyword evidence="7" id="KW-0411">Iron-sulfur</keyword>